<evidence type="ECO:0000256" key="2">
    <source>
        <dbReference type="ARBA" id="ARBA00022741"/>
    </source>
</evidence>
<dbReference type="PROSITE" id="PS51194">
    <property type="entry name" value="HELICASE_CTER"/>
    <property type="match status" value="1"/>
</dbReference>
<dbReference type="EMBL" id="KN847551">
    <property type="protein sequence ID" value="KIW02150.1"/>
    <property type="molecule type" value="Genomic_DNA"/>
</dbReference>
<feature type="compositionally biased region" description="Polar residues" evidence="8">
    <location>
        <begin position="107"/>
        <end position="116"/>
    </location>
</feature>
<dbReference type="Pfam" id="PF00271">
    <property type="entry name" value="Helicase_C"/>
    <property type="match status" value="1"/>
</dbReference>
<dbReference type="GO" id="GO:0003724">
    <property type="term" value="F:RNA helicase activity"/>
    <property type="evidence" value="ECO:0007669"/>
    <property type="project" value="UniProtKB-EC"/>
</dbReference>
<dbReference type="GO" id="GO:0005524">
    <property type="term" value="F:ATP binding"/>
    <property type="evidence" value="ECO:0007669"/>
    <property type="project" value="UniProtKB-KW"/>
</dbReference>
<evidence type="ECO:0000256" key="6">
    <source>
        <dbReference type="ARBA" id="ARBA00022884"/>
    </source>
</evidence>
<dbReference type="FunCoup" id="A0A0D2A6E9">
    <property type="interactions" value="108"/>
</dbReference>
<dbReference type="SMART" id="SM00487">
    <property type="entry name" value="DEXDc"/>
    <property type="match status" value="1"/>
</dbReference>
<evidence type="ECO:0000256" key="8">
    <source>
        <dbReference type="SAM" id="MobiDB-lite"/>
    </source>
</evidence>
<proteinExistence type="predicted"/>
<dbReference type="EC" id="3.6.4.13" evidence="1"/>
<keyword evidence="4" id="KW-0347">Helicase</keyword>
<dbReference type="InterPro" id="IPR001650">
    <property type="entry name" value="Helicase_C-like"/>
</dbReference>
<dbReference type="InterPro" id="IPR014001">
    <property type="entry name" value="Helicase_ATP-bd"/>
</dbReference>
<evidence type="ECO:0000259" key="9">
    <source>
        <dbReference type="PROSITE" id="PS51192"/>
    </source>
</evidence>
<gene>
    <name evidence="11" type="ORF">PV09_06635</name>
</gene>
<keyword evidence="3" id="KW-0378">Hydrolase</keyword>
<reference evidence="11 12" key="1">
    <citation type="submission" date="2015-01" db="EMBL/GenBank/DDBJ databases">
        <title>The Genome Sequence of Ochroconis gallopava CBS43764.</title>
        <authorList>
            <consortium name="The Broad Institute Genomics Platform"/>
            <person name="Cuomo C."/>
            <person name="de Hoog S."/>
            <person name="Gorbushina A."/>
            <person name="Stielow B."/>
            <person name="Teixiera M."/>
            <person name="Abouelleil A."/>
            <person name="Chapman S.B."/>
            <person name="Priest M."/>
            <person name="Young S.K."/>
            <person name="Wortman J."/>
            <person name="Nusbaum C."/>
            <person name="Birren B."/>
        </authorList>
    </citation>
    <scope>NUCLEOTIDE SEQUENCE [LARGE SCALE GENOMIC DNA]</scope>
    <source>
        <strain evidence="11 12">CBS 43764</strain>
    </source>
</reference>
<dbReference type="OrthoDB" id="10256233at2759"/>
<organism evidence="11 12">
    <name type="scientific">Verruconis gallopava</name>
    <dbReference type="NCBI Taxonomy" id="253628"/>
    <lineage>
        <taxon>Eukaryota</taxon>
        <taxon>Fungi</taxon>
        <taxon>Dikarya</taxon>
        <taxon>Ascomycota</taxon>
        <taxon>Pezizomycotina</taxon>
        <taxon>Dothideomycetes</taxon>
        <taxon>Pleosporomycetidae</taxon>
        <taxon>Venturiales</taxon>
        <taxon>Sympoventuriaceae</taxon>
        <taxon>Verruconis</taxon>
    </lineage>
</organism>
<feature type="domain" description="Helicase C-terminal" evidence="10">
    <location>
        <begin position="522"/>
        <end position="683"/>
    </location>
</feature>
<evidence type="ECO:0000256" key="3">
    <source>
        <dbReference type="ARBA" id="ARBA00022801"/>
    </source>
</evidence>
<dbReference type="RefSeq" id="XP_016212019.1">
    <property type="nucleotide sequence ID" value="XM_016360307.1"/>
</dbReference>
<protein>
    <recommendedName>
        <fullName evidence="1">RNA helicase</fullName>
        <ecNumber evidence="1">3.6.4.13</ecNumber>
    </recommendedName>
</protein>
<evidence type="ECO:0000256" key="4">
    <source>
        <dbReference type="ARBA" id="ARBA00022806"/>
    </source>
</evidence>
<dbReference type="SMART" id="SM00490">
    <property type="entry name" value="HELICc"/>
    <property type="match status" value="1"/>
</dbReference>
<dbReference type="AlphaFoldDB" id="A0A0D2A6E9"/>
<accession>A0A0D2A6E9</accession>
<dbReference type="InterPro" id="IPR011545">
    <property type="entry name" value="DEAD/DEAH_box_helicase_dom"/>
</dbReference>
<dbReference type="PROSITE" id="PS51192">
    <property type="entry name" value="HELICASE_ATP_BIND_1"/>
    <property type="match status" value="1"/>
</dbReference>
<feature type="domain" description="Helicase ATP-binding" evidence="9">
    <location>
        <begin position="264"/>
        <end position="475"/>
    </location>
</feature>
<dbReference type="GeneID" id="27314608"/>
<keyword evidence="2" id="KW-0547">Nucleotide-binding</keyword>
<feature type="compositionally biased region" description="Basic and acidic residues" evidence="8">
    <location>
        <begin position="163"/>
        <end position="180"/>
    </location>
</feature>
<keyword evidence="5" id="KW-0067">ATP-binding</keyword>
<evidence type="ECO:0000313" key="12">
    <source>
        <dbReference type="Proteomes" id="UP000053259"/>
    </source>
</evidence>
<keyword evidence="6" id="KW-0694">RNA-binding</keyword>
<feature type="compositionally biased region" description="Basic and acidic residues" evidence="8">
    <location>
        <begin position="56"/>
        <end position="72"/>
    </location>
</feature>
<evidence type="ECO:0000256" key="1">
    <source>
        <dbReference type="ARBA" id="ARBA00012552"/>
    </source>
</evidence>
<dbReference type="PANTHER" id="PTHR47960">
    <property type="entry name" value="DEAD-BOX ATP-DEPENDENT RNA HELICASE 50"/>
    <property type="match status" value="1"/>
</dbReference>
<dbReference type="GO" id="GO:0003723">
    <property type="term" value="F:RNA binding"/>
    <property type="evidence" value="ECO:0007669"/>
    <property type="project" value="UniProtKB-KW"/>
</dbReference>
<comment type="catalytic activity">
    <reaction evidence="7">
        <text>ATP + H2O = ADP + phosphate + H(+)</text>
        <dbReference type="Rhea" id="RHEA:13065"/>
        <dbReference type="ChEBI" id="CHEBI:15377"/>
        <dbReference type="ChEBI" id="CHEBI:15378"/>
        <dbReference type="ChEBI" id="CHEBI:30616"/>
        <dbReference type="ChEBI" id="CHEBI:43474"/>
        <dbReference type="ChEBI" id="CHEBI:456216"/>
        <dbReference type="EC" id="3.6.4.13"/>
    </reaction>
</comment>
<feature type="region of interest" description="Disordered" evidence="8">
    <location>
        <begin position="29"/>
        <end position="77"/>
    </location>
</feature>
<evidence type="ECO:0000259" key="10">
    <source>
        <dbReference type="PROSITE" id="PS51194"/>
    </source>
</evidence>
<sequence length="683" mass="75788">MLRASPPICLFCRTSASFSPQWNQVRTYAHAQRRRPSRMVLSSRVSQSGTARAQRRRDNDPSSTPTRDEATTSRKQRRAQYFKEVIRARENASGQVANAARGMRQDLGTSHPSWSSAGRRKKSGDGGLKTSPADRPKPGPFGALNQRSARLPTARSQAWASRKSNEAKANKSVGKNKEKAPSSTFHSLKMQQALATVSYSARNQVKSKISEIETFDDFPLLPSLQEAVVKDALKGLEVISPTPIQRLAIPALLGVDESRRRRQTAKEGGMRQFLLAAETGSGKTMAYLLPSIDSLKRAEAEEKRLHEALAVRKQAEDHNDSQTSIFEISPPEDFDDSSIGKPRVVVLVPTAELVEQVGILAKTLSHIVKFRTSFVSSNYSKTVIKNRMFCNMDVLVSTPHLLASISDSEPKILSKVSHLIIDEADSLLDRSFLPTTSKIIDKASPSLQQLIFCSATIPRRLDNYLRERFPDLKRLTTPNLHAIPRRVQLGVVDVEKDPYKGNKDLACADVIWKIGSSAAEYTAENGAEKVPVKRLIVFVNEREKSVELAEYLASKGIDAVALHRDLDTRTQTDLLAQFCSSASPTESRPIQAKTRKGKNMVRTLPNTKVLVCTDIASRGIDTTAVRHVVLYDVPHTSIDFIHRLGRTGRMGRRGRGVVLVGKDDRRDVVREIRESMFRGAALI</sequence>
<dbReference type="Pfam" id="PF00270">
    <property type="entry name" value="DEAD"/>
    <property type="match status" value="1"/>
</dbReference>
<dbReference type="STRING" id="253628.A0A0D2A6E9"/>
<keyword evidence="12" id="KW-1185">Reference proteome</keyword>
<dbReference type="InterPro" id="IPR027417">
    <property type="entry name" value="P-loop_NTPase"/>
</dbReference>
<evidence type="ECO:0000256" key="7">
    <source>
        <dbReference type="ARBA" id="ARBA00047984"/>
    </source>
</evidence>
<dbReference type="GO" id="GO:0016787">
    <property type="term" value="F:hydrolase activity"/>
    <property type="evidence" value="ECO:0007669"/>
    <property type="project" value="UniProtKB-KW"/>
</dbReference>
<dbReference type="Proteomes" id="UP000053259">
    <property type="component" value="Unassembled WGS sequence"/>
</dbReference>
<evidence type="ECO:0000313" key="11">
    <source>
        <dbReference type="EMBL" id="KIW02150.1"/>
    </source>
</evidence>
<dbReference type="VEuPathDB" id="FungiDB:PV09_06635"/>
<evidence type="ECO:0000256" key="5">
    <source>
        <dbReference type="ARBA" id="ARBA00022840"/>
    </source>
</evidence>
<dbReference type="SUPFAM" id="SSF52540">
    <property type="entry name" value="P-loop containing nucleoside triphosphate hydrolases"/>
    <property type="match status" value="1"/>
</dbReference>
<dbReference type="Gene3D" id="3.40.50.300">
    <property type="entry name" value="P-loop containing nucleotide triphosphate hydrolases"/>
    <property type="match status" value="2"/>
</dbReference>
<feature type="region of interest" description="Disordered" evidence="8">
    <location>
        <begin position="89"/>
        <end position="186"/>
    </location>
</feature>
<dbReference type="InParanoid" id="A0A0D2A6E9"/>
<name>A0A0D2A6E9_9PEZI</name>
<dbReference type="HOGENOM" id="CLU_003041_18_0_1"/>